<dbReference type="WBParaSite" id="maker-uti_cns_0046909-snap-gene-0.6-mRNA-1">
    <property type="protein sequence ID" value="maker-uti_cns_0046909-snap-gene-0.6-mRNA-1"/>
    <property type="gene ID" value="maker-uti_cns_0046909-snap-gene-0.6"/>
</dbReference>
<dbReference type="Proteomes" id="UP000095280">
    <property type="component" value="Unplaced"/>
</dbReference>
<reference evidence="2" key="1">
    <citation type="submission" date="2016-11" db="UniProtKB">
        <authorList>
            <consortium name="WormBaseParasite"/>
        </authorList>
    </citation>
    <scope>IDENTIFICATION</scope>
</reference>
<dbReference type="InterPro" id="IPR036770">
    <property type="entry name" value="Ankyrin_rpt-contain_sf"/>
</dbReference>
<dbReference type="OrthoDB" id="9995210at2759"/>
<dbReference type="PROSITE" id="PS50088">
    <property type="entry name" value="ANK_REPEAT"/>
    <property type="match status" value="1"/>
</dbReference>
<name>A0A1I8JDW3_9PLAT</name>
<dbReference type="Pfam" id="PF00023">
    <property type="entry name" value="Ank"/>
    <property type="match status" value="1"/>
</dbReference>
<protein>
    <submittedName>
        <fullName evidence="2">ANK_REP_REGION domain-containing protein</fullName>
    </submittedName>
</protein>
<accession>A0A1I8JDW3</accession>
<sequence length="339" mass="37504">MANQPGGGSVLLQFLSANSDSNPKRRMETAVLDEDADAMRDLVTSGRLGVNDEITNQSALTALHLAARSDRAGSVRALIELGANPTVRNFLGQSPLDCSVSARAPRAMLELARRAPILWRDVLRAFIDSMTRERAMDSYVSFTMHLLVGLMQPVGHTDPAVACRCLVSYTSLVKETTVWAEEHIEPPLRPTRALFPDEHEREPIVNRYVAESPFLLDSLMRPEAFFSALLGVYNYSGVQAALIGRGASQSQLAAAESAVNELRRTINSSRCSVAINSPQSLRFACRNAVRRALLATEVNYVHSVYQYLPLDFATRAFLVYQREIACVMESRPRTRYTGL</sequence>
<keyword evidence="1" id="KW-1185">Reference proteome</keyword>
<evidence type="ECO:0000313" key="2">
    <source>
        <dbReference type="WBParaSite" id="maker-uti_cns_0046909-snap-gene-0.6-mRNA-1"/>
    </source>
</evidence>
<dbReference type="Gene3D" id="1.25.40.20">
    <property type="entry name" value="Ankyrin repeat-containing domain"/>
    <property type="match status" value="1"/>
</dbReference>
<organism evidence="1 2">
    <name type="scientific">Macrostomum lignano</name>
    <dbReference type="NCBI Taxonomy" id="282301"/>
    <lineage>
        <taxon>Eukaryota</taxon>
        <taxon>Metazoa</taxon>
        <taxon>Spiralia</taxon>
        <taxon>Lophotrochozoa</taxon>
        <taxon>Platyhelminthes</taxon>
        <taxon>Rhabditophora</taxon>
        <taxon>Macrostomorpha</taxon>
        <taxon>Macrostomida</taxon>
        <taxon>Macrostomidae</taxon>
        <taxon>Macrostomum</taxon>
    </lineage>
</organism>
<dbReference type="SUPFAM" id="SSF48403">
    <property type="entry name" value="Ankyrin repeat"/>
    <property type="match status" value="1"/>
</dbReference>
<evidence type="ECO:0000313" key="1">
    <source>
        <dbReference type="Proteomes" id="UP000095280"/>
    </source>
</evidence>
<dbReference type="PROSITE" id="PS50297">
    <property type="entry name" value="ANK_REP_REGION"/>
    <property type="match status" value="1"/>
</dbReference>
<proteinExistence type="predicted"/>
<dbReference type="InterPro" id="IPR002110">
    <property type="entry name" value="Ankyrin_rpt"/>
</dbReference>
<dbReference type="AlphaFoldDB" id="A0A1I8JDW3"/>